<comment type="caution">
    <text evidence="7">The sequence shown here is derived from an EMBL/GenBank/DDBJ whole genome shotgun (WGS) entry which is preliminary data.</text>
</comment>
<reference evidence="7" key="1">
    <citation type="submission" date="2019-03" db="EMBL/GenBank/DDBJ databases">
        <title>Single cell metagenomics reveals metabolic interactions within the superorganism composed of flagellate Streblomastix strix and complex community of Bacteroidetes bacteria on its surface.</title>
        <authorList>
            <person name="Treitli S.C."/>
            <person name="Kolisko M."/>
            <person name="Husnik F."/>
            <person name="Keeling P."/>
            <person name="Hampl V."/>
        </authorList>
    </citation>
    <scope>NUCLEOTIDE SEQUENCE</scope>
    <source>
        <strain evidence="7">STM</strain>
    </source>
</reference>
<dbReference type="InterPro" id="IPR006103">
    <property type="entry name" value="Glyco_hydro_2_cat"/>
</dbReference>
<feature type="non-terminal residue" evidence="7">
    <location>
        <position position="1"/>
    </location>
</feature>
<sequence>SYQLLNQRGESLLSSQKKLSIDKEAEVIFDRERINSPAPWTAETPNLYTLIISIKEPNGKIIESTSCQVGFRTVEIANSQLLVNGQPILIKGVNYHEHNEDNGHYVQESLLQKDFELWKKYNVNTIRTSHYPQQELFYELCDRYGIYVIDEANIESHGMGYDLNVGKTLGNNPLFKEAHLERTLNMYERDKNHPCVIIWSLGNEAGNGVNFYATYSFLKERDDSRPVQYERAGLQWNTDIYCP</sequence>
<dbReference type="InterPro" id="IPR036156">
    <property type="entry name" value="Beta-gal/glucu_dom_sf"/>
</dbReference>
<evidence type="ECO:0000259" key="5">
    <source>
        <dbReference type="Pfam" id="PF00703"/>
    </source>
</evidence>
<dbReference type="InterPro" id="IPR023232">
    <property type="entry name" value="Glyco_hydro_2_AS"/>
</dbReference>
<evidence type="ECO:0000256" key="4">
    <source>
        <dbReference type="ARBA" id="ARBA00023295"/>
    </source>
</evidence>
<name>A0A5J4PFH3_9ZZZZ</name>
<protein>
    <recommendedName>
        <fullName evidence="2">beta-galactosidase</fullName>
        <ecNumber evidence="2">3.2.1.23</ecNumber>
    </recommendedName>
</protein>
<dbReference type="GO" id="GO:0004565">
    <property type="term" value="F:beta-galactosidase activity"/>
    <property type="evidence" value="ECO:0007669"/>
    <property type="project" value="UniProtKB-EC"/>
</dbReference>
<dbReference type="SUPFAM" id="SSF51445">
    <property type="entry name" value="(Trans)glycosidases"/>
    <property type="match status" value="1"/>
</dbReference>
<dbReference type="Pfam" id="PF00703">
    <property type="entry name" value="Glyco_hydro_2"/>
    <property type="match status" value="1"/>
</dbReference>
<dbReference type="InterPro" id="IPR006102">
    <property type="entry name" value="Ig-like_GH2"/>
</dbReference>
<evidence type="ECO:0000259" key="6">
    <source>
        <dbReference type="Pfam" id="PF02836"/>
    </source>
</evidence>
<evidence type="ECO:0000256" key="3">
    <source>
        <dbReference type="ARBA" id="ARBA00022801"/>
    </source>
</evidence>
<dbReference type="InterPro" id="IPR050347">
    <property type="entry name" value="Bact_Beta-galactosidase"/>
</dbReference>
<feature type="non-terminal residue" evidence="7">
    <location>
        <position position="243"/>
    </location>
</feature>
<dbReference type="SUPFAM" id="SSF49303">
    <property type="entry name" value="beta-Galactosidase/glucuronidase domain"/>
    <property type="match status" value="1"/>
</dbReference>
<evidence type="ECO:0000256" key="2">
    <source>
        <dbReference type="ARBA" id="ARBA00012756"/>
    </source>
</evidence>
<dbReference type="PROSITE" id="PS00719">
    <property type="entry name" value="GLYCOSYL_HYDROL_F2_1"/>
    <property type="match status" value="1"/>
</dbReference>
<dbReference type="EMBL" id="SNRY01009297">
    <property type="protein sequence ID" value="KAA6307263.1"/>
    <property type="molecule type" value="Genomic_DNA"/>
</dbReference>
<dbReference type="GO" id="GO:0009341">
    <property type="term" value="C:beta-galactosidase complex"/>
    <property type="evidence" value="ECO:0007669"/>
    <property type="project" value="TreeGrafter"/>
</dbReference>
<dbReference type="Pfam" id="PF02836">
    <property type="entry name" value="Glyco_hydro_2_C"/>
    <property type="match status" value="1"/>
</dbReference>
<comment type="catalytic activity">
    <reaction evidence="1">
        <text>Hydrolysis of terminal non-reducing beta-D-galactose residues in beta-D-galactosides.</text>
        <dbReference type="EC" id="3.2.1.23"/>
    </reaction>
</comment>
<evidence type="ECO:0000256" key="1">
    <source>
        <dbReference type="ARBA" id="ARBA00001412"/>
    </source>
</evidence>
<dbReference type="InterPro" id="IPR017853">
    <property type="entry name" value="GH"/>
</dbReference>
<dbReference type="InterPro" id="IPR006101">
    <property type="entry name" value="Glyco_hydro_2"/>
</dbReference>
<dbReference type="AlphaFoldDB" id="A0A5J4PFH3"/>
<dbReference type="PANTHER" id="PTHR46323">
    <property type="entry name" value="BETA-GALACTOSIDASE"/>
    <property type="match status" value="1"/>
</dbReference>
<dbReference type="PROSITE" id="PS00608">
    <property type="entry name" value="GLYCOSYL_HYDROL_F2_2"/>
    <property type="match status" value="1"/>
</dbReference>
<accession>A0A5J4PFH3</accession>
<dbReference type="PANTHER" id="PTHR46323:SF2">
    <property type="entry name" value="BETA-GALACTOSIDASE"/>
    <property type="match status" value="1"/>
</dbReference>
<dbReference type="EC" id="3.2.1.23" evidence="2"/>
<dbReference type="InterPro" id="IPR013783">
    <property type="entry name" value="Ig-like_fold"/>
</dbReference>
<feature type="domain" description="Glycoside hydrolase family 2 immunoglobulin-like beta-sandwich" evidence="5">
    <location>
        <begin position="6"/>
        <end position="72"/>
    </location>
</feature>
<dbReference type="GO" id="GO:0005990">
    <property type="term" value="P:lactose catabolic process"/>
    <property type="evidence" value="ECO:0007669"/>
    <property type="project" value="TreeGrafter"/>
</dbReference>
<keyword evidence="3" id="KW-0378">Hydrolase</keyword>
<dbReference type="Gene3D" id="3.20.20.80">
    <property type="entry name" value="Glycosidases"/>
    <property type="match status" value="1"/>
</dbReference>
<organism evidence="7">
    <name type="scientific">termite gut metagenome</name>
    <dbReference type="NCBI Taxonomy" id="433724"/>
    <lineage>
        <taxon>unclassified sequences</taxon>
        <taxon>metagenomes</taxon>
        <taxon>organismal metagenomes</taxon>
    </lineage>
</organism>
<evidence type="ECO:0000313" key="7">
    <source>
        <dbReference type="EMBL" id="KAA6307263.1"/>
    </source>
</evidence>
<dbReference type="InterPro" id="IPR023230">
    <property type="entry name" value="Glyco_hydro_2_CS"/>
</dbReference>
<keyword evidence="4" id="KW-0326">Glycosidase</keyword>
<feature type="domain" description="Glycoside hydrolase family 2 catalytic" evidence="6">
    <location>
        <begin position="74"/>
        <end position="233"/>
    </location>
</feature>
<gene>
    <name evidence="7" type="ORF">EZS27_041069</name>
</gene>
<proteinExistence type="predicted"/>
<dbReference type="PRINTS" id="PR00132">
    <property type="entry name" value="GLHYDRLASE2"/>
</dbReference>
<dbReference type="Gene3D" id="2.60.40.10">
    <property type="entry name" value="Immunoglobulins"/>
    <property type="match status" value="1"/>
</dbReference>